<dbReference type="GO" id="GO:0008901">
    <property type="term" value="F:ferredoxin hydrogenase activity"/>
    <property type="evidence" value="ECO:0007669"/>
    <property type="project" value="InterPro"/>
</dbReference>
<evidence type="ECO:0000259" key="9">
    <source>
        <dbReference type="PROSITE" id="PS51379"/>
    </source>
</evidence>
<dbReference type="PROSITE" id="PS51379">
    <property type="entry name" value="4FE4S_FER_2"/>
    <property type="match status" value="2"/>
</dbReference>
<keyword evidence="12" id="KW-1185">Reference proteome</keyword>
<dbReference type="InterPro" id="IPR050340">
    <property type="entry name" value="Cytosolic_Fe-S_CAF"/>
</dbReference>
<reference evidence="11 12" key="1">
    <citation type="submission" date="2019-03" db="EMBL/GenBank/DDBJ databases">
        <title>Genomic Encyclopedia of Type Strains, Phase III (KMG-III): the genomes of soil and plant-associated and newly described type strains.</title>
        <authorList>
            <person name="Whitman W."/>
        </authorList>
    </citation>
    <scope>NUCLEOTIDE SEQUENCE [LARGE SCALE GENOMIC DNA]</scope>
    <source>
        <strain evidence="11 12">CECT 8976</strain>
    </source>
</reference>
<dbReference type="Pfam" id="PF02256">
    <property type="entry name" value="Fe_hyd_SSU"/>
    <property type="match status" value="1"/>
</dbReference>
<keyword evidence="6" id="KW-0408">Iron</keyword>
<dbReference type="SUPFAM" id="SSF54862">
    <property type="entry name" value="4Fe-4S ferredoxins"/>
    <property type="match status" value="1"/>
</dbReference>
<dbReference type="InterPro" id="IPR019574">
    <property type="entry name" value="NADH_UbQ_OxRdtase_Gsu_4Fe4S-bd"/>
</dbReference>
<evidence type="ECO:0000256" key="1">
    <source>
        <dbReference type="ARBA" id="ARBA00001966"/>
    </source>
</evidence>
<feature type="domain" description="4Fe-4S His(Cys)3-ligated-type" evidence="10">
    <location>
        <begin position="82"/>
        <end position="121"/>
    </location>
</feature>
<dbReference type="PROSITE" id="PS00198">
    <property type="entry name" value="4FE4S_FER_1"/>
    <property type="match status" value="1"/>
</dbReference>
<evidence type="ECO:0000256" key="5">
    <source>
        <dbReference type="ARBA" id="ARBA00022737"/>
    </source>
</evidence>
<comment type="similarity">
    <text evidence="2">Belongs to the complex I 75 kDa subunit family.</text>
</comment>
<dbReference type="SUPFAM" id="SSF54292">
    <property type="entry name" value="2Fe-2S ferredoxin-like"/>
    <property type="match status" value="1"/>
</dbReference>
<dbReference type="EMBL" id="SNZP01000019">
    <property type="protein sequence ID" value="TDR71461.1"/>
    <property type="molecule type" value="Genomic_DNA"/>
</dbReference>
<evidence type="ECO:0000256" key="6">
    <source>
        <dbReference type="ARBA" id="ARBA00023004"/>
    </source>
</evidence>
<comment type="cofactor">
    <cofactor evidence="1">
        <name>[4Fe-4S] cluster</name>
        <dbReference type="ChEBI" id="CHEBI:49883"/>
    </cofactor>
</comment>
<dbReference type="Pfam" id="PF13510">
    <property type="entry name" value="Fer2_4"/>
    <property type="match status" value="1"/>
</dbReference>
<dbReference type="InterPro" id="IPR003149">
    <property type="entry name" value="Fe_hydrogenase_ssu"/>
</dbReference>
<evidence type="ECO:0000256" key="2">
    <source>
        <dbReference type="ARBA" id="ARBA00005404"/>
    </source>
</evidence>
<dbReference type="AlphaFoldDB" id="A0A4R7AW28"/>
<dbReference type="InterPro" id="IPR004108">
    <property type="entry name" value="Fe_hydrogenase_lsu_C"/>
</dbReference>
<evidence type="ECO:0000259" key="8">
    <source>
        <dbReference type="PROSITE" id="PS51085"/>
    </source>
</evidence>
<dbReference type="InterPro" id="IPR017896">
    <property type="entry name" value="4Fe4S_Fe-S-bd"/>
</dbReference>
<dbReference type="GO" id="GO:0042773">
    <property type="term" value="P:ATP synthesis coupled electron transport"/>
    <property type="evidence" value="ECO:0007669"/>
    <property type="project" value="InterPro"/>
</dbReference>
<dbReference type="InterPro" id="IPR013352">
    <property type="entry name" value="Fe_hydrogenase_subset"/>
</dbReference>
<dbReference type="Gene3D" id="4.10.260.20">
    <property type="entry name" value="Iron hydrogenase, small subunit"/>
    <property type="match status" value="1"/>
</dbReference>
<feature type="domain" description="4Fe-4S ferredoxin-type" evidence="9">
    <location>
        <begin position="143"/>
        <end position="176"/>
    </location>
</feature>
<evidence type="ECO:0000256" key="7">
    <source>
        <dbReference type="ARBA" id="ARBA00023014"/>
    </source>
</evidence>
<dbReference type="Gene3D" id="3.40.50.1780">
    <property type="match status" value="1"/>
</dbReference>
<proteinExistence type="inferred from homology"/>
<dbReference type="OrthoDB" id="9810782at2"/>
<dbReference type="FunFam" id="3.30.70.20:FF:000035">
    <property type="entry name" value="Iron hydrogenase 1"/>
    <property type="match status" value="1"/>
</dbReference>
<evidence type="ECO:0000313" key="11">
    <source>
        <dbReference type="EMBL" id="TDR71461.1"/>
    </source>
</evidence>
<dbReference type="InterPro" id="IPR036991">
    <property type="entry name" value="Fe_hydrogenase_ssu_sf"/>
</dbReference>
<dbReference type="SMART" id="SM00929">
    <property type="entry name" value="NADH-G_4Fe-4S_3"/>
    <property type="match status" value="1"/>
</dbReference>
<evidence type="ECO:0000256" key="3">
    <source>
        <dbReference type="ARBA" id="ARBA00022485"/>
    </source>
</evidence>
<accession>A0A4R7AW28</accession>
<evidence type="ECO:0000256" key="4">
    <source>
        <dbReference type="ARBA" id="ARBA00022723"/>
    </source>
</evidence>
<sequence length="585" mass="63166">MKAQINNKECSFEAQESILQVARKNGVFIPTLCELHDQGHAPGTCRVCLVEVKREGSATSEFVTACDTPMQDGLQVMTRTQAVQDMRRVQVELIMAEHNQDCAACSRHGDCELLDVAEAVGVRQSACTIAKPGVTSVCEGTDEAIRFDPSRCIRCMRCVAMCRDIQGVDALSLVGRGAETAIVLNGGEGRRQSDCVSCGQCVMVCPTGALAENDQTQAVLNYLIDPEIVTVFQIAPAIRVGFGQEFGLPAGTNVEGQVVSALRAIGADVILDTNFAADLVIMEEGNEVLGRVLEGRGTTFTSCCPGWVDFAEKHFPGILPMVSSTRSPQQCLGSLAKTYLAKKMDIDAKHIRVVSIMPCTAKKQEAARPELAKDGVPDVDVVLTIREFARLLRREGVNLAELEPSAFDDPLMSEYTGAGVIFGTTGGVMEAAIRTLYFVANGKELDGIEVHDVRGFDRVREATIEVGGQVGTLNVAMVHGLKGAAQVAQAVLDGSVKYDFIEVMACPGGCIDGGGHLRSKKGYLKHAEARRKGLYAIDRKTGARQSHNNQQVQKLYQDFLGEPLSHASHDLLHTHYQAKPRETDV</sequence>
<dbReference type="CDD" id="cd00207">
    <property type="entry name" value="fer2"/>
    <property type="match status" value="1"/>
</dbReference>
<dbReference type="GO" id="GO:0016020">
    <property type="term" value="C:membrane"/>
    <property type="evidence" value="ECO:0007669"/>
    <property type="project" value="InterPro"/>
</dbReference>
<dbReference type="InterPro" id="IPR000283">
    <property type="entry name" value="NADH_UbQ_OxRdtase_75kDa_su_CS"/>
</dbReference>
<dbReference type="Gene3D" id="3.30.70.20">
    <property type="match status" value="1"/>
</dbReference>
<dbReference type="PROSITE" id="PS51839">
    <property type="entry name" value="4FE4S_HC3"/>
    <property type="match status" value="1"/>
</dbReference>
<dbReference type="GO" id="GO:0051539">
    <property type="term" value="F:4 iron, 4 sulfur cluster binding"/>
    <property type="evidence" value="ECO:0007669"/>
    <property type="project" value="UniProtKB-KW"/>
</dbReference>
<dbReference type="Gene3D" id="3.10.20.740">
    <property type="match status" value="1"/>
</dbReference>
<feature type="domain" description="2Fe-2S ferredoxin-type" evidence="8">
    <location>
        <begin position="1"/>
        <end position="82"/>
    </location>
</feature>
<dbReference type="PANTHER" id="PTHR11615">
    <property type="entry name" value="NITRATE, FORMATE, IRON DEHYDROGENASE"/>
    <property type="match status" value="1"/>
</dbReference>
<dbReference type="Pfam" id="PF02906">
    <property type="entry name" value="Fe_hyd_lg_C"/>
    <property type="match status" value="1"/>
</dbReference>
<name>A0A4R7AW28_9NEIS</name>
<feature type="domain" description="4Fe-4S ferredoxin-type" evidence="9">
    <location>
        <begin position="186"/>
        <end position="215"/>
    </location>
</feature>
<keyword evidence="3" id="KW-0004">4Fe-4S</keyword>
<dbReference type="Pfam" id="PF10588">
    <property type="entry name" value="NADH-G_4Fe-4S_3"/>
    <property type="match status" value="1"/>
</dbReference>
<dbReference type="PROSITE" id="PS51085">
    <property type="entry name" value="2FE2S_FER_2"/>
    <property type="match status" value="1"/>
</dbReference>
<evidence type="ECO:0000313" key="12">
    <source>
        <dbReference type="Proteomes" id="UP000295611"/>
    </source>
</evidence>
<dbReference type="InterPro" id="IPR036010">
    <property type="entry name" value="2Fe-2S_ferredoxin-like_sf"/>
</dbReference>
<keyword evidence="7" id="KW-0411">Iron-sulfur</keyword>
<dbReference type="Proteomes" id="UP000295611">
    <property type="component" value="Unassembled WGS sequence"/>
</dbReference>
<evidence type="ECO:0000259" key="10">
    <source>
        <dbReference type="PROSITE" id="PS51839"/>
    </source>
</evidence>
<dbReference type="SMART" id="SM00902">
    <property type="entry name" value="Fe_hyd_SSU"/>
    <property type="match status" value="1"/>
</dbReference>
<dbReference type="PROSITE" id="PS00643">
    <property type="entry name" value="COMPLEX1_75K_3"/>
    <property type="match status" value="1"/>
</dbReference>
<dbReference type="RefSeq" id="WP_133683952.1">
    <property type="nucleotide sequence ID" value="NZ_SNZP01000019.1"/>
</dbReference>
<dbReference type="Pfam" id="PF12838">
    <property type="entry name" value="Fer4_7"/>
    <property type="match status" value="1"/>
</dbReference>
<gene>
    <name evidence="11" type="ORF">DFP86_11944</name>
</gene>
<keyword evidence="4" id="KW-0479">Metal-binding</keyword>
<comment type="caution">
    <text evidence="11">The sequence shown here is derived from an EMBL/GenBank/DDBJ whole genome shotgun (WGS) entry which is preliminary data.</text>
</comment>
<dbReference type="NCBIfam" id="TIGR02512">
    <property type="entry name" value="FeFe_hydrog_A"/>
    <property type="match status" value="1"/>
</dbReference>
<dbReference type="InterPro" id="IPR017900">
    <property type="entry name" value="4Fe4S_Fe_S_CS"/>
</dbReference>
<dbReference type="SUPFAM" id="SSF53920">
    <property type="entry name" value="Fe-only hydrogenase"/>
    <property type="match status" value="1"/>
</dbReference>
<protein>
    <submittedName>
        <fullName evidence="11">Ferredoxin hydrogenase gamma subunit</fullName>
    </submittedName>
</protein>
<dbReference type="Gene3D" id="3.40.950.10">
    <property type="entry name" value="Fe-only Hydrogenase (Larger Subunit), Chain L, domain 3"/>
    <property type="match status" value="1"/>
</dbReference>
<dbReference type="GO" id="GO:0005506">
    <property type="term" value="F:iron ion binding"/>
    <property type="evidence" value="ECO:0007669"/>
    <property type="project" value="InterPro"/>
</dbReference>
<dbReference type="InterPro" id="IPR001041">
    <property type="entry name" value="2Fe-2S_ferredoxin-type"/>
</dbReference>
<keyword evidence="5" id="KW-0677">Repeat</keyword>
<organism evidence="11 12">
    <name type="scientific">Paludibacterium purpuratum</name>
    <dbReference type="NCBI Taxonomy" id="1144873"/>
    <lineage>
        <taxon>Bacteria</taxon>
        <taxon>Pseudomonadati</taxon>
        <taxon>Pseudomonadota</taxon>
        <taxon>Betaproteobacteria</taxon>
        <taxon>Neisseriales</taxon>
        <taxon>Chromobacteriaceae</taxon>
        <taxon>Paludibacterium</taxon>
    </lineage>
</organism>
<dbReference type="GO" id="GO:0008137">
    <property type="term" value="F:NADH dehydrogenase (ubiquinone) activity"/>
    <property type="evidence" value="ECO:0007669"/>
    <property type="project" value="InterPro"/>
</dbReference>
<dbReference type="InterPro" id="IPR009016">
    <property type="entry name" value="Fe_hydrogenase"/>
</dbReference>